<feature type="transmembrane region" description="Helical" evidence="8">
    <location>
        <begin position="380"/>
        <end position="399"/>
    </location>
</feature>
<dbReference type="OrthoDB" id="3760751at2"/>
<evidence type="ECO:0000256" key="6">
    <source>
        <dbReference type="ARBA" id="ARBA00022989"/>
    </source>
</evidence>
<dbReference type="GO" id="GO:0005886">
    <property type="term" value="C:plasma membrane"/>
    <property type="evidence" value="ECO:0007669"/>
    <property type="project" value="UniProtKB-SubCell"/>
</dbReference>
<evidence type="ECO:0000256" key="5">
    <source>
        <dbReference type="ARBA" id="ARBA00022692"/>
    </source>
</evidence>
<comment type="subcellular location">
    <subcellularLocation>
        <location evidence="1">Cell membrane</location>
        <topology evidence="1">Multi-pass membrane protein</topology>
    </subcellularLocation>
</comment>
<accession>A0A2N3PWP0</accession>
<proteinExistence type="predicted"/>
<keyword evidence="3" id="KW-0328">Glycosyltransferase</keyword>
<feature type="transmembrane region" description="Helical" evidence="8">
    <location>
        <begin position="200"/>
        <end position="223"/>
    </location>
</feature>
<feature type="transmembrane region" description="Helical" evidence="8">
    <location>
        <begin position="132"/>
        <end position="149"/>
    </location>
</feature>
<dbReference type="InterPro" id="IPR050297">
    <property type="entry name" value="LipidA_mod_glycosyltrf_83"/>
</dbReference>
<dbReference type="EMBL" id="PIUM01000008">
    <property type="protein sequence ID" value="PKU24832.1"/>
    <property type="molecule type" value="Genomic_DNA"/>
</dbReference>
<dbReference type="PANTHER" id="PTHR33908:SF11">
    <property type="entry name" value="MEMBRANE PROTEIN"/>
    <property type="match status" value="1"/>
</dbReference>
<keyword evidence="4" id="KW-0808">Transferase</keyword>
<keyword evidence="2" id="KW-1003">Cell membrane</keyword>
<keyword evidence="11" id="KW-1185">Reference proteome</keyword>
<keyword evidence="5 8" id="KW-0812">Transmembrane</keyword>
<evidence type="ECO:0000256" key="7">
    <source>
        <dbReference type="ARBA" id="ARBA00023136"/>
    </source>
</evidence>
<protein>
    <recommendedName>
        <fullName evidence="9">Glycosyltransferase RgtA/B/C/D-like domain-containing protein</fullName>
    </recommendedName>
</protein>
<dbReference type="AlphaFoldDB" id="A0A2N3PWP0"/>
<feature type="transmembrane region" description="Helical" evidence="8">
    <location>
        <begin position="27"/>
        <end position="44"/>
    </location>
</feature>
<organism evidence="10 11">
    <name type="scientific">Telmatospirillum siberiense</name>
    <dbReference type="NCBI Taxonomy" id="382514"/>
    <lineage>
        <taxon>Bacteria</taxon>
        <taxon>Pseudomonadati</taxon>
        <taxon>Pseudomonadota</taxon>
        <taxon>Alphaproteobacteria</taxon>
        <taxon>Rhodospirillales</taxon>
        <taxon>Rhodospirillaceae</taxon>
        <taxon>Telmatospirillum</taxon>
    </lineage>
</organism>
<dbReference type="Proteomes" id="UP000233293">
    <property type="component" value="Unassembled WGS sequence"/>
</dbReference>
<evidence type="ECO:0000256" key="4">
    <source>
        <dbReference type="ARBA" id="ARBA00022679"/>
    </source>
</evidence>
<gene>
    <name evidence="10" type="ORF">CWS72_09610</name>
</gene>
<evidence type="ECO:0000313" key="10">
    <source>
        <dbReference type="EMBL" id="PKU24832.1"/>
    </source>
</evidence>
<dbReference type="PANTHER" id="PTHR33908">
    <property type="entry name" value="MANNOSYLTRANSFERASE YKCB-RELATED"/>
    <property type="match status" value="1"/>
</dbReference>
<keyword evidence="7 8" id="KW-0472">Membrane</keyword>
<feature type="transmembrane region" description="Helical" evidence="8">
    <location>
        <begin position="243"/>
        <end position="260"/>
    </location>
</feature>
<reference evidence="11" key="1">
    <citation type="submission" date="2017-12" db="EMBL/GenBank/DDBJ databases">
        <title>Draft genome sequence of Telmatospirillum siberiense 26-4b1T, an acidotolerant peatland alphaproteobacterium potentially involved in sulfur cycling.</title>
        <authorList>
            <person name="Hausmann B."/>
            <person name="Pjevac P."/>
            <person name="Schreck K."/>
            <person name="Herbold C.W."/>
            <person name="Daims H."/>
            <person name="Wagner M."/>
            <person name="Pester M."/>
            <person name="Loy A."/>
        </authorList>
    </citation>
    <scope>NUCLEOTIDE SEQUENCE [LARGE SCALE GENOMIC DNA]</scope>
    <source>
        <strain evidence="11">26-4b1</strain>
    </source>
</reference>
<dbReference type="InterPro" id="IPR038731">
    <property type="entry name" value="RgtA/B/C-like"/>
</dbReference>
<evidence type="ECO:0000256" key="3">
    <source>
        <dbReference type="ARBA" id="ARBA00022676"/>
    </source>
</evidence>
<name>A0A2N3PWP0_9PROT</name>
<feature type="domain" description="Glycosyltransferase RgtA/B/C/D-like" evidence="9">
    <location>
        <begin position="110"/>
        <end position="222"/>
    </location>
</feature>
<feature type="transmembrane region" description="Helical" evidence="8">
    <location>
        <begin position="81"/>
        <end position="101"/>
    </location>
</feature>
<dbReference type="GO" id="GO:0016763">
    <property type="term" value="F:pentosyltransferase activity"/>
    <property type="evidence" value="ECO:0007669"/>
    <property type="project" value="TreeGrafter"/>
</dbReference>
<evidence type="ECO:0000256" key="2">
    <source>
        <dbReference type="ARBA" id="ARBA00022475"/>
    </source>
</evidence>
<dbReference type="Pfam" id="PF13231">
    <property type="entry name" value="PMT_2"/>
    <property type="match status" value="1"/>
</dbReference>
<feature type="transmembrane region" description="Helical" evidence="8">
    <location>
        <begin position="312"/>
        <end position="329"/>
    </location>
</feature>
<feature type="transmembrane region" description="Helical" evidence="8">
    <location>
        <begin position="161"/>
        <end position="180"/>
    </location>
</feature>
<feature type="transmembrane region" description="Helical" evidence="8">
    <location>
        <begin position="350"/>
        <end position="368"/>
    </location>
</feature>
<evidence type="ECO:0000256" key="8">
    <source>
        <dbReference type="SAM" id="Phobius"/>
    </source>
</evidence>
<feature type="transmembrane region" description="Helical" evidence="8">
    <location>
        <begin position="108"/>
        <end position="126"/>
    </location>
</feature>
<evidence type="ECO:0000259" key="9">
    <source>
        <dbReference type="Pfam" id="PF13231"/>
    </source>
</evidence>
<sequence>MSETSRPQEEAVARVTGRRWGLVFHDLARLVLLGVAILVILTYGDYGITNDEEVQNVYGVKLLAFYTSFFQDGSAFNYLDLFRYGGFFDLIAAVLNLFSPLGEYETRHLLGGLVGVVGMAGAWRLGRHLGGPRVGFLALLLLLLTPAYYGHSFNNPKDAPFAAAMVWTLYYLCRVVSAFPSPPLRLVAKLGVALGVALSIRVAAVLVGPYLAVGAGLYLLGLWRETHDFSRIRISLWWLVRRLLPAAVIAYLLMGVFWPWGVMSPFNPFEALRDFSKLPINIDTLVAGIWVKATQVPRDYLPDYLLVNLPEVVLFGLLAAGGSGIAWLFSRLPKGRWFPVDTSVAEMRRAQILMVTIAAFFPIVFFIFFKPTAYNGIRHFLFVVPPLAVLSAMGIDRVWDLLARTSERLGRFFAVVLTGVLVTQTWVMAQLHPDEYVYYNMLTGGVKGAEGAYELDYWGNSLVEATKDLAEYIAMENGDKPITRVYKVAVCGHRLSAAYFFPEYMEFTKKLDDADFLVAFTQANCHRHFEGRQIISVERFGVALSVVKDRRYLKNRNK</sequence>
<comment type="caution">
    <text evidence="10">The sequence shown here is derived from an EMBL/GenBank/DDBJ whole genome shotgun (WGS) entry which is preliminary data.</text>
</comment>
<evidence type="ECO:0000256" key="1">
    <source>
        <dbReference type="ARBA" id="ARBA00004651"/>
    </source>
</evidence>
<feature type="transmembrane region" description="Helical" evidence="8">
    <location>
        <begin position="411"/>
        <end position="429"/>
    </location>
</feature>
<keyword evidence="6 8" id="KW-1133">Transmembrane helix</keyword>
<dbReference type="RefSeq" id="WP_101250375.1">
    <property type="nucleotide sequence ID" value="NZ_PIUM01000008.1"/>
</dbReference>
<dbReference type="GO" id="GO:0009103">
    <property type="term" value="P:lipopolysaccharide biosynthetic process"/>
    <property type="evidence" value="ECO:0007669"/>
    <property type="project" value="UniProtKB-ARBA"/>
</dbReference>
<evidence type="ECO:0000313" key="11">
    <source>
        <dbReference type="Proteomes" id="UP000233293"/>
    </source>
</evidence>